<dbReference type="EC" id="3.4.21.89" evidence="4 8"/>
<dbReference type="Pfam" id="PF10502">
    <property type="entry name" value="Peptidase_S26"/>
    <property type="match status" value="1"/>
</dbReference>
<sequence length="172" mass="20039">MVFMKKMKISLRDIGIFGGFIAILIIIRIFIFSPVIVDGSSMAPTLYDSDRGFALKIGKLQRFSIVVLNNPDQFSEEEKFIKRVVGLPGEKIEYKNNNLYINNKATKENFKTEDMIWEMDNFIYQIPPGEYFVLGDNRDHSTDSRNFGSIHRDEIIGTFRLRFYPISSFRLF</sequence>
<dbReference type="GO" id="GO:0006465">
    <property type="term" value="P:signal peptide processing"/>
    <property type="evidence" value="ECO:0007669"/>
    <property type="project" value="InterPro"/>
</dbReference>
<dbReference type="NCBIfam" id="TIGR02227">
    <property type="entry name" value="sigpep_I_bact"/>
    <property type="match status" value="1"/>
</dbReference>
<dbReference type="GO" id="GO:0009003">
    <property type="term" value="F:signal peptidase activity"/>
    <property type="evidence" value="ECO:0007669"/>
    <property type="project" value="UniProtKB-EC"/>
</dbReference>
<dbReference type="InterPro" id="IPR036286">
    <property type="entry name" value="LexA/Signal_pep-like_sf"/>
</dbReference>
<comment type="caution">
    <text evidence="11">The sequence shown here is derived from an EMBL/GenBank/DDBJ whole genome shotgun (WGS) entry which is preliminary data.</text>
</comment>
<dbReference type="Proteomes" id="UP000182835">
    <property type="component" value="Unassembled WGS sequence"/>
</dbReference>
<dbReference type="SUPFAM" id="SSF51306">
    <property type="entry name" value="LexA/Signal peptidase"/>
    <property type="match status" value="1"/>
</dbReference>
<evidence type="ECO:0000256" key="9">
    <source>
        <dbReference type="RuleBase" id="RU362042"/>
    </source>
</evidence>
<dbReference type="AlphaFoldDB" id="A0A1L8R6C0"/>
<dbReference type="PANTHER" id="PTHR43390:SF1">
    <property type="entry name" value="CHLOROPLAST PROCESSING PEPTIDASE"/>
    <property type="match status" value="1"/>
</dbReference>
<evidence type="ECO:0000259" key="10">
    <source>
        <dbReference type="Pfam" id="PF10502"/>
    </source>
</evidence>
<evidence type="ECO:0000313" key="11">
    <source>
        <dbReference type="EMBL" id="OJG15294.1"/>
    </source>
</evidence>
<protein>
    <recommendedName>
        <fullName evidence="4 8">Signal peptidase I</fullName>
        <ecNumber evidence="4 8">3.4.21.89</ecNumber>
    </recommendedName>
</protein>
<accession>A0A1L8R6C0</accession>
<evidence type="ECO:0000313" key="12">
    <source>
        <dbReference type="Proteomes" id="UP000182835"/>
    </source>
</evidence>
<feature type="transmembrane region" description="Helical" evidence="8">
    <location>
        <begin position="14"/>
        <end position="37"/>
    </location>
</feature>
<dbReference type="PRINTS" id="PR00727">
    <property type="entry name" value="LEADERPTASE"/>
</dbReference>
<name>A0A1L8R6C0_9ENTE</name>
<dbReference type="PROSITE" id="PS00501">
    <property type="entry name" value="SPASE_I_1"/>
    <property type="match status" value="1"/>
</dbReference>
<reference evidence="11 12" key="1">
    <citation type="submission" date="2014-12" db="EMBL/GenBank/DDBJ databases">
        <title>Draft genome sequences of 29 type strains of Enterococci.</title>
        <authorList>
            <person name="Zhong Z."/>
            <person name="Sun Z."/>
            <person name="Liu W."/>
            <person name="Zhang W."/>
            <person name="Zhang H."/>
        </authorList>
    </citation>
    <scope>NUCLEOTIDE SEQUENCE [LARGE SCALE GENOMIC DNA]</scope>
    <source>
        <strain evidence="11 12">DSM 21207</strain>
    </source>
</reference>
<keyword evidence="5 8" id="KW-0645">Protease</keyword>
<evidence type="ECO:0000256" key="6">
    <source>
        <dbReference type="ARBA" id="ARBA00022801"/>
    </source>
</evidence>
<dbReference type="InterPro" id="IPR019533">
    <property type="entry name" value="Peptidase_S26"/>
</dbReference>
<keyword evidence="8" id="KW-0472">Membrane</keyword>
<dbReference type="InterPro" id="IPR019756">
    <property type="entry name" value="Pept_S26A_signal_pept_1_Ser-AS"/>
</dbReference>
<dbReference type="PROSITE" id="PS00761">
    <property type="entry name" value="SPASE_I_3"/>
    <property type="match status" value="1"/>
</dbReference>
<dbReference type="STRING" id="317010.RU96_GL002345"/>
<comment type="subcellular location">
    <subcellularLocation>
        <location evidence="2">Cell membrane</location>
        <topology evidence="2">Single-pass type II membrane protein</topology>
    </subcellularLocation>
    <subcellularLocation>
        <location evidence="9">Membrane</location>
        <topology evidence="9">Single-pass type II membrane protein</topology>
    </subcellularLocation>
</comment>
<keyword evidence="8" id="KW-0812">Transmembrane</keyword>
<evidence type="ECO:0000256" key="3">
    <source>
        <dbReference type="ARBA" id="ARBA00009370"/>
    </source>
</evidence>
<dbReference type="InterPro" id="IPR019757">
    <property type="entry name" value="Pept_S26A_signal_pept_1_Lys-AS"/>
</dbReference>
<dbReference type="Gene3D" id="2.10.109.10">
    <property type="entry name" value="Umud Fragment, subunit A"/>
    <property type="match status" value="1"/>
</dbReference>
<dbReference type="EMBL" id="JXKG01000008">
    <property type="protein sequence ID" value="OJG15294.1"/>
    <property type="molecule type" value="Genomic_DNA"/>
</dbReference>
<comment type="similarity">
    <text evidence="3 9">Belongs to the peptidase S26 family.</text>
</comment>
<feature type="domain" description="Peptidase S26" evidence="10">
    <location>
        <begin position="19"/>
        <end position="164"/>
    </location>
</feature>
<feature type="active site" evidence="7">
    <location>
        <position position="41"/>
    </location>
</feature>
<evidence type="ECO:0000256" key="5">
    <source>
        <dbReference type="ARBA" id="ARBA00022670"/>
    </source>
</evidence>
<dbReference type="CDD" id="cd06530">
    <property type="entry name" value="S26_SPase_I"/>
    <property type="match status" value="1"/>
</dbReference>
<dbReference type="PANTHER" id="PTHR43390">
    <property type="entry name" value="SIGNAL PEPTIDASE I"/>
    <property type="match status" value="1"/>
</dbReference>
<evidence type="ECO:0000256" key="7">
    <source>
        <dbReference type="PIRSR" id="PIRSR600223-1"/>
    </source>
</evidence>
<gene>
    <name evidence="11" type="ORF">RU96_GL002345</name>
</gene>
<evidence type="ECO:0000256" key="2">
    <source>
        <dbReference type="ARBA" id="ARBA00004401"/>
    </source>
</evidence>
<evidence type="ECO:0000256" key="1">
    <source>
        <dbReference type="ARBA" id="ARBA00000677"/>
    </source>
</evidence>
<dbReference type="InterPro" id="IPR019758">
    <property type="entry name" value="Pept_S26A_signal_pept_1_CS"/>
</dbReference>
<dbReference type="GO" id="GO:0005886">
    <property type="term" value="C:plasma membrane"/>
    <property type="evidence" value="ECO:0007669"/>
    <property type="project" value="UniProtKB-SubCell"/>
</dbReference>
<dbReference type="GO" id="GO:0004252">
    <property type="term" value="F:serine-type endopeptidase activity"/>
    <property type="evidence" value="ECO:0007669"/>
    <property type="project" value="InterPro"/>
</dbReference>
<evidence type="ECO:0000256" key="4">
    <source>
        <dbReference type="ARBA" id="ARBA00013208"/>
    </source>
</evidence>
<evidence type="ECO:0000256" key="8">
    <source>
        <dbReference type="RuleBase" id="RU003993"/>
    </source>
</evidence>
<keyword evidence="6 8" id="KW-0378">Hydrolase</keyword>
<keyword evidence="8" id="KW-1133">Transmembrane helix</keyword>
<organism evidence="11 12">
    <name type="scientific">Enterococcus canintestini</name>
    <dbReference type="NCBI Taxonomy" id="317010"/>
    <lineage>
        <taxon>Bacteria</taxon>
        <taxon>Bacillati</taxon>
        <taxon>Bacillota</taxon>
        <taxon>Bacilli</taxon>
        <taxon>Lactobacillales</taxon>
        <taxon>Enterococcaceae</taxon>
        <taxon>Enterococcus</taxon>
    </lineage>
</organism>
<feature type="active site" evidence="7">
    <location>
        <position position="82"/>
    </location>
</feature>
<proteinExistence type="inferred from homology"/>
<dbReference type="InterPro" id="IPR000223">
    <property type="entry name" value="Pept_S26A_signal_pept_1"/>
</dbReference>
<dbReference type="PROSITE" id="PS00760">
    <property type="entry name" value="SPASE_I_2"/>
    <property type="match status" value="1"/>
</dbReference>
<comment type="catalytic activity">
    <reaction evidence="1 8">
        <text>Cleavage of hydrophobic, N-terminal signal or leader sequences from secreted and periplasmic proteins.</text>
        <dbReference type="EC" id="3.4.21.89"/>
    </reaction>
</comment>